<feature type="compositionally biased region" description="Basic and acidic residues" evidence="1">
    <location>
        <begin position="188"/>
        <end position="234"/>
    </location>
</feature>
<organism evidence="2">
    <name type="scientific">viral metagenome</name>
    <dbReference type="NCBI Taxonomy" id="1070528"/>
    <lineage>
        <taxon>unclassified sequences</taxon>
        <taxon>metagenomes</taxon>
        <taxon>organismal metagenomes</taxon>
    </lineage>
</organism>
<feature type="region of interest" description="Disordered" evidence="1">
    <location>
        <begin position="307"/>
        <end position="359"/>
    </location>
</feature>
<evidence type="ECO:0000313" key="2">
    <source>
        <dbReference type="EMBL" id="QHT01596.1"/>
    </source>
</evidence>
<dbReference type="AlphaFoldDB" id="A0A6C0CA33"/>
<feature type="region of interest" description="Disordered" evidence="1">
    <location>
        <begin position="175"/>
        <end position="295"/>
    </location>
</feature>
<protein>
    <submittedName>
        <fullName evidence="2">Uncharacterized protein</fullName>
    </submittedName>
</protein>
<name>A0A6C0CA33_9ZZZZ</name>
<feature type="compositionally biased region" description="Polar residues" evidence="1">
    <location>
        <begin position="582"/>
        <end position="604"/>
    </location>
</feature>
<feature type="compositionally biased region" description="Low complexity" evidence="1">
    <location>
        <begin position="309"/>
        <end position="345"/>
    </location>
</feature>
<reference evidence="2" key="1">
    <citation type="journal article" date="2020" name="Nature">
        <title>Giant virus diversity and host interactions through global metagenomics.</title>
        <authorList>
            <person name="Schulz F."/>
            <person name="Roux S."/>
            <person name="Paez-Espino D."/>
            <person name="Jungbluth S."/>
            <person name="Walsh D.A."/>
            <person name="Denef V.J."/>
            <person name="McMahon K.D."/>
            <person name="Konstantinidis K.T."/>
            <person name="Eloe-Fadrosh E.A."/>
            <person name="Kyrpides N.C."/>
            <person name="Woyke T."/>
        </authorList>
    </citation>
    <scope>NUCLEOTIDE SEQUENCE</scope>
    <source>
        <strain evidence="2">GVMAG-M-3300020523-10</strain>
    </source>
</reference>
<feature type="compositionally biased region" description="Polar residues" evidence="1">
    <location>
        <begin position="531"/>
        <end position="570"/>
    </location>
</feature>
<feature type="region of interest" description="Disordered" evidence="1">
    <location>
        <begin position="530"/>
        <end position="604"/>
    </location>
</feature>
<sequence length="764" mass="88560">MDFLSDNFIADFFTNPRKTDKEFNQFINIKFTEYLNNTNLLANIVKDYETNKTGQSKYCDECKDLYILTNSIFDNYIKRINIPFNININDETNPDTKNNYKNKVLYFFDLEDLKKILASENLKESSGDDELNKKKILCKIISVIFIKIYIIIKSIHETFNNYKALVETDNEPLINDDSTLIQEPSSSEQDRTKEELRRQDEVKDEERDEARPREQEQDEVRTIEEARDEAREQEQEQEQEQDEARTRDEAKRSQPEVLPELGPQTVPELGPQTVPELGPQTVPELGPQTVPELPKTVPTLAPTLEQIKPSVPNPVINESVPNPNPNESVPNPNPNESVPNPSPNEAVPKPNEAVPNLNPSVGGNYIVDKIRDFFPFTNYEEDPPSETTVDPVKYKPTKNLFYSIFVILFTDYFELNSNNFSEKTLKETLDSISNEQFAKNLAKLAKYFCDEQRDDKRHKLFELDTITRRSIIFDDSIDTLSFLNLKVDYKKENQSNLEALKSKSGELDGLLITCKDYLKTICVHIVRDHSQTNTSESNRNPLTGGLNSDYNSDPLTSVPSTSDPLTSDPLTNEPIRDPLTSDPLTSDHNIDINSNPNRDSLTSEQNNDDLFKNINYKAFAFIKTILKKMIKHYFYNRRYLYTKIIKNIVVFDKKKKLITKIDDNLTYNKILMLTHKTKYKILELNYYIYKYSSAILKVFYDELNNLDKNIVAKKSSNIITRALNFNSSYGGKRNKNIIRKRVTRKNIIRKRVIRKRVTRKRSNK</sequence>
<accession>A0A6C0CA33</accession>
<proteinExistence type="predicted"/>
<feature type="compositionally biased region" description="Polar residues" evidence="1">
    <location>
        <begin position="176"/>
        <end position="187"/>
    </location>
</feature>
<dbReference type="EMBL" id="MN739379">
    <property type="protein sequence ID" value="QHT01596.1"/>
    <property type="molecule type" value="Genomic_DNA"/>
</dbReference>
<feature type="compositionally biased region" description="Basic and acidic residues" evidence="1">
    <location>
        <begin position="242"/>
        <end position="254"/>
    </location>
</feature>
<evidence type="ECO:0000256" key="1">
    <source>
        <dbReference type="SAM" id="MobiDB-lite"/>
    </source>
</evidence>